<reference evidence="2 3" key="1">
    <citation type="submission" date="2018-02" db="EMBL/GenBank/DDBJ databases">
        <title>Draft genome of wild Prunus yedoensis var. nudiflora.</title>
        <authorList>
            <person name="Baek S."/>
            <person name="Kim J.-H."/>
            <person name="Choi K."/>
            <person name="Kim G.-B."/>
            <person name="Cho A."/>
            <person name="Jang H."/>
            <person name="Shin C.-H."/>
            <person name="Yu H.-J."/>
            <person name="Mun J.-H."/>
        </authorList>
    </citation>
    <scope>NUCLEOTIDE SEQUENCE [LARGE SCALE GENOMIC DNA]</scope>
    <source>
        <strain evidence="3">cv. Jeju island</strain>
        <tissue evidence="2">Leaf</tissue>
    </source>
</reference>
<keyword evidence="2" id="KW-0418">Kinase</keyword>
<feature type="region of interest" description="Disordered" evidence="1">
    <location>
        <begin position="58"/>
        <end position="78"/>
    </location>
</feature>
<dbReference type="Gene3D" id="3.30.200.20">
    <property type="entry name" value="Phosphorylase Kinase, domain 1"/>
    <property type="match status" value="1"/>
</dbReference>
<evidence type="ECO:0000313" key="3">
    <source>
        <dbReference type="Proteomes" id="UP000250321"/>
    </source>
</evidence>
<organism evidence="2 3">
    <name type="scientific">Prunus yedoensis var. nudiflora</name>
    <dbReference type="NCBI Taxonomy" id="2094558"/>
    <lineage>
        <taxon>Eukaryota</taxon>
        <taxon>Viridiplantae</taxon>
        <taxon>Streptophyta</taxon>
        <taxon>Embryophyta</taxon>
        <taxon>Tracheophyta</taxon>
        <taxon>Spermatophyta</taxon>
        <taxon>Magnoliopsida</taxon>
        <taxon>eudicotyledons</taxon>
        <taxon>Gunneridae</taxon>
        <taxon>Pentapetalae</taxon>
        <taxon>rosids</taxon>
        <taxon>fabids</taxon>
        <taxon>Rosales</taxon>
        <taxon>Rosaceae</taxon>
        <taxon>Amygdaloideae</taxon>
        <taxon>Amygdaleae</taxon>
        <taxon>Prunus</taxon>
    </lineage>
</organism>
<gene>
    <name evidence="2" type="ORF">Pyn_27563</name>
</gene>
<dbReference type="EMBL" id="PJQY01000359">
    <property type="protein sequence ID" value="PQQ12372.1"/>
    <property type="molecule type" value="Genomic_DNA"/>
</dbReference>
<dbReference type="Proteomes" id="UP000250321">
    <property type="component" value="Unassembled WGS sequence"/>
</dbReference>
<dbReference type="OrthoDB" id="4062651at2759"/>
<protein>
    <submittedName>
        <fullName evidence="2">Putative serine/threonine-protein kinase</fullName>
    </submittedName>
</protein>
<sequence>MKFSFPCSKCFSSPGIVDDNTHGKTNDGVDVAVKVLSAESKQGDREFMSELASLSNIPSKSGQDARWLHRRPPSNSCL</sequence>
<keyword evidence="2" id="KW-0808">Transferase</keyword>
<comment type="caution">
    <text evidence="2">The sequence shown here is derived from an EMBL/GenBank/DDBJ whole genome shotgun (WGS) entry which is preliminary data.</text>
</comment>
<proteinExistence type="predicted"/>
<keyword evidence="3" id="KW-1185">Reference proteome</keyword>
<dbReference type="AlphaFoldDB" id="A0A314YUR5"/>
<name>A0A314YUR5_PRUYE</name>
<accession>A0A314YUR5</accession>
<evidence type="ECO:0000313" key="2">
    <source>
        <dbReference type="EMBL" id="PQQ12372.1"/>
    </source>
</evidence>
<dbReference type="GO" id="GO:0016301">
    <property type="term" value="F:kinase activity"/>
    <property type="evidence" value="ECO:0007669"/>
    <property type="project" value="UniProtKB-KW"/>
</dbReference>
<evidence type="ECO:0000256" key="1">
    <source>
        <dbReference type="SAM" id="MobiDB-lite"/>
    </source>
</evidence>